<keyword evidence="1" id="KW-0812">Transmembrane</keyword>
<evidence type="ECO:0000256" key="1">
    <source>
        <dbReference type="SAM" id="Phobius"/>
    </source>
</evidence>
<accession>T1AJR3</accession>
<reference evidence="2" key="1">
    <citation type="submission" date="2013-08" db="EMBL/GenBank/DDBJ databases">
        <authorList>
            <person name="Mendez C."/>
            <person name="Richter M."/>
            <person name="Ferrer M."/>
            <person name="Sanchez J."/>
        </authorList>
    </citation>
    <scope>NUCLEOTIDE SEQUENCE</scope>
</reference>
<dbReference type="InterPro" id="IPR036259">
    <property type="entry name" value="MFS_trans_sf"/>
</dbReference>
<name>T1AJR3_9ZZZZ</name>
<feature type="non-terminal residue" evidence="2">
    <location>
        <position position="164"/>
    </location>
</feature>
<keyword evidence="1" id="KW-0472">Membrane</keyword>
<organism evidence="2">
    <name type="scientific">mine drainage metagenome</name>
    <dbReference type="NCBI Taxonomy" id="410659"/>
    <lineage>
        <taxon>unclassified sequences</taxon>
        <taxon>metagenomes</taxon>
        <taxon>ecological metagenomes</taxon>
    </lineage>
</organism>
<evidence type="ECO:0000313" key="2">
    <source>
        <dbReference type="EMBL" id="EQD42240.1"/>
    </source>
</evidence>
<dbReference type="PANTHER" id="PTHR23523:SF2">
    <property type="entry name" value="2-NITROIMIDAZOLE TRANSPORTER"/>
    <property type="match status" value="1"/>
</dbReference>
<comment type="caution">
    <text evidence="2">The sequence shown here is derived from an EMBL/GenBank/DDBJ whole genome shotgun (WGS) entry which is preliminary data.</text>
</comment>
<sequence length="164" mass="17352">GIALTQPGLPALFQRWFTGRVQTASVTLTLGITVGEMISASISRPVLYALLHSWQATMVVWGVLGTSCLVIWLTRVPRLQVGLSEGSPWALGKLFGSPQLWAVYICFGGQSLVFFAANTWIPTSVVGGPHSALASLSLGVLNGVMVPVDVGLILLGGSFATSRW</sequence>
<gene>
    <name evidence="2" type="ORF">B1B_14146</name>
</gene>
<dbReference type="InterPro" id="IPR052524">
    <property type="entry name" value="MFS_Cyanate_Porter"/>
</dbReference>
<reference evidence="2" key="2">
    <citation type="journal article" date="2014" name="ISME J.">
        <title>Microbial stratification in low pH oxic and suboxic macroscopic growths along an acid mine drainage.</title>
        <authorList>
            <person name="Mendez-Garcia C."/>
            <person name="Mesa V."/>
            <person name="Sprenger R.R."/>
            <person name="Richter M."/>
            <person name="Diez M.S."/>
            <person name="Solano J."/>
            <person name="Bargiela R."/>
            <person name="Golyshina O.V."/>
            <person name="Manteca A."/>
            <person name="Ramos J.L."/>
            <person name="Gallego J.R."/>
            <person name="Llorente I."/>
            <person name="Martins Dos Santos V.A."/>
            <person name="Jensen O.N."/>
            <person name="Pelaez A.I."/>
            <person name="Sanchez J."/>
            <person name="Ferrer M."/>
        </authorList>
    </citation>
    <scope>NUCLEOTIDE SEQUENCE</scope>
</reference>
<dbReference type="Gene3D" id="1.20.1250.20">
    <property type="entry name" value="MFS general substrate transporter like domains"/>
    <property type="match status" value="1"/>
</dbReference>
<proteinExistence type="predicted"/>
<dbReference type="PANTHER" id="PTHR23523">
    <property type="match status" value="1"/>
</dbReference>
<feature type="transmembrane region" description="Helical" evidence="1">
    <location>
        <begin position="101"/>
        <end position="121"/>
    </location>
</feature>
<protein>
    <submittedName>
        <fullName evidence="2">Major facilitator superfamily transporter</fullName>
    </submittedName>
</protein>
<dbReference type="EMBL" id="AUZY01009342">
    <property type="protein sequence ID" value="EQD42240.1"/>
    <property type="molecule type" value="Genomic_DNA"/>
</dbReference>
<keyword evidence="1" id="KW-1133">Transmembrane helix</keyword>
<dbReference type="AlphaFoldDB" id="T1AJR3"/>
<feature type="transmembrane region" description="Helical" evidence="1">
    <location>
        <begin position="133"/>
        <end position="155"/>
    </location>
</feature>
<feature type="transmembrane region" description="Helical" evidence="1">
    <location>
        <begin position="54"/>
        <end position="74"/>
    </location>
</feature>
<dbReference type="SUPFAM" id="SSF103473">
    <property type="entry name" value="MFS general substrate transporter"/>
    <property type="match status" value="1"/>
</dbReference>
<feature type="non-terminal residue" evidence="2">
    <location>
        <position position="1"/>
    </location>
</feature>